<dbReference type="AlphaFoldDB" id="A0A1E5T1S3"/>
<comment type="caution">
    <text evidence="1">The sequence shown here is derived from an EMBL/GenBank/DDBJ whole genome shotgun (WGS) entry which is preliminary data.</text>
</comment>
<reference evidence="1 2" key="1">
    <citation type="submission" date="2016-08" db="EMBL/GenBank/DDBJ databases">
        <title>Draft genome of Fabibacter sp. strain SK-8.</title>
        <authorList>
            <person name="Wong S.-K."/>
            <person name="Hamasaki K."/>
            <person name="Yoshizawa S."/>
        </authorList>
    </citation>
    <scope>NUCLEOTIDE SEQUENCE [LARGE SCALE GENOMIC DNA]</scope>
    <source>
        <strain evidence="1 2">SK-8</strain>
    </source>
</reference>
<accession>A0A1E5T1S3</accession>
<proteinExistence type="predicted"/>
<keyword evidence="2" id="KW-1185">Reference proteome</keyword>
<evidence type="ECO:0000313" key="1">
    <source>
        <dbReference type="EMBL" id="OEK05320.1"/>
    </source>
</evidence>
<dbReference type="EMBL" id="MDGQ01000005">
    <property type="protein sequence ID" value="OEK05320.1"/>
    <property type="molecule type" value="Genomic_DNA"/>
</dbReference>
<sequence>MRIRHYSKQLLALATLVICISSCNRPPDLPDTPTISFEDLTFETRNEGDPLFEETVLSLSFNVEDGNGDLGLDGTDGSTVGSLQYQPFTLVSDGAGGFIEFGDRPTDPIFTCLDYVIEDRENLDLNGDEDFLDTLLINFNENQFNIEVDFFVKRNGTFEELEMRAQPRGSANESTFCGISFDGRFPCLSSEENPCNFIRDNDRPIEGVITYEMNSGLFLPIFRTDTLMLEFKIRDRALNESNTAQSPEFTLQSISIDN</sequence>
<evidence type="ECO:0000313" key="2">
    <source>
        <dbReference type="Proteomes" id="UP000095552"/>
    </source>
</evidence>
<dbReference type="RefSeq" id="WP_069836824.1">
    <property type="nucleotide sequence ID" value="NZ_MDGQ01000005.1"/>
</dbReference>
<dbReference type="OrthoDB" id="980982at2"/>
<name>A0A1E5T1S3_9BACT</name>
<protein>
    <submittedName>
        <fullName evidence="1">Uncharacterized protein</fullName>
    </submittedName>
</protein>
<gene>
    <name evidence="1" type="ORF">BFP71_18165</name>
</gene>
<dbReference type="Proteomes" id="UP000095552">
    <property type="component" value="Unassembled WGS sequence"/>
</dbReference>
<organism evidence="1 2">
    <name type="scientific">Roseivirga misakiensis</name>
    <dbReference type="NCBI Taxonomy" id="1563681"/>
    <lineage>
        <taxon>Bacteria</taxon>
        <taxon>Pseudomonadati</taxon>
        <taxon>Bacteroidota</taxon>
        <taxon>Cytophagia</taxon>
        <taxon>Cytophagales</taxon>
        <taxon>Roseivirgaceae</taxon>
        <taxon>Roseivirga</taxon>
    </lineage>
</organism>